<accession>A0ABW3TMQ8</accession>
<evidence type="ECO:0000313" key="4">
    <source>
        <dbReference type="EMBL" id="MFD1200914.1"/>
    </source>
</evidence>
<dbReference type="InterPro" id="IPR001672">
    <property type="entry name" value="G6P_Isomerase"/>
</dbReference>
<keyword evidence="5" id="KW-1185">Reference proteome</keyword>
<dbReference type="PANTHER" id="PTHR11469:SF1">
    <property type="entry name" value="GLUCOSE-6-PHOSPHATE ISOMERASE"/>
    <property type="match status" value="1"/>
</dbReference>
<dbReference type="InterPro" id="IPR046348">
    <property type="entry name" value="SIS_dom_sf"/>
</dbReference>
<dbReference type="EMBL" id="JBHTLY010000001">
    <property type="protein sequence ID" value="MFD1200914.1"/>
    <property type="molecule type" value="Genomic_DNA"/>
</dbReference>
<sequence length="516" mass="52612">MTISLTGVSERPGSAEALTSLLSARFASRLFAKDATLWGEAAAAEAAVRLGWTDATGAALDLIDGAERLASEYRAAGIDRIVLCGMGGSSLAPLVIAPALSVLDSTHPDAVRAALEGDLQRTAVVVSSKSGGTVETLSHLAAWEGAFAGAGIDAAERIVVVTDPGSTLAERAAASGMRAFLADPTVGGRFSALTAFGIVPSVLAGADFRPIIAEAAAVRHDLSADSGENPALALAAALHADLPERFVLELHPDGSLPAELGLWIEQLVAESTGKQGHGLLPVALPVGAAGTRSTAALSLGFGLSSPAGADARPAGELFVSAPLGAQLLLWQVVTAALGFLLGVDPFNQPDVEAAKIATRASLGGAAAPVASPPAASDLLAELRRVAPADGYLAIQAYVDPTAPEIAEQLERLRSALGEELGIAVTAAYGPRYLHSTGQLHKGGPQQGAFLQLIDVPVRDVVIPGPEAGAELRFGELMRAQARGDASVLRARGRAVVTVEREHVEGYLAELIAGCAR</sequence>
<dbReference type="PROSITE" id="PS51463">
    <property type="entry name" value="P_GLUCOSE_ISOMERASE_3"/>
    <property type="match status" value="1"/>
</dbReference>
<dbReference type="SUPFAM" id="SSF53697">
    <property type="entry name" value="SIS domain"/>
    <property type="match status" value="1"/>
</dbReference>
<evidence type="ECO:0000256" key="3">
    <source>
        <dbReference type="ARBA" id="ARBA00023235"/>
    </source>
</evidence>
<dbReference type="RefSeq" id="WP_343959564.1">
    <property type="nucleotide sequence ID" value="NZ_BAAAKZ010000003.1"/>
</dbReference>
<organism evidence="4 5">
    <name type="scientific">Leucobacter albus</name>
    <dbReference type="NCBI Taxonomy" id="272210"/>
    <lineage>
        <taxon>Bacteria</taxon>
        <taxon>Bacillati</taxon>
        <taxon>Actinomycetota</taxon>
        <taxon>Actinomycetes</taxon>
        <taxon>Micrococcales</taxon>
        <taxon>Microbacteriaceae</taxon>
        <taxon>Leucobacter</taxon>
    </lineage>
</organism>
<dbReference type="GO" id="GO:0016853">
    <property type="term" value="F:isomerase activity"/>
    <property type="evidence" value="ECO:0007669"/>
    <property type="project" value="UniProtKB-KW"/>
</dbReference>
<gene>
    <name evidence="4" type="ORF">ACFQ3U_03300</name>
</gene>
<keyword evidence="1" id="KW-0312">Gluconeogenesis</keyword>
<keyword evidence="3 4" id="KW-0413">Isomerase</keyword>
<dbReference type="Gene3D" id="3.40.50.10490">
    <property type="entry name" value="Glucose-6-phosphate isomerase like protein, domain 1"/>
    <property type="match status" value="2"/>
</dbReference>
<dbReference type="Proteomes" id="UP001597181">
    <property type="component" value="Unassembled WGS sequence"/>
</dbReference>
<protein>
    <submittedName>
        <fullName evidence="4">Glucose-6-phosphate isomerase</fullName>
    </submittedName>
</protein>
<comment type="caution">
    <text evidence="4">The sequence shown here is derived from an EMBL/GenBank/DDBJ whole genome shotgun (WGS) entry which is preliminary data.</text>
</comment>
<evidence type="ECO:0000256" key="2">
    <source>
        <dbReference type="ARBA" id="ARBA00023152"/>
    </source>
</evidence>
<reference evidence="5" key="1">
    <citation type="journal article" date="2019" name="Int. J. Syst. Evol. Microbiol.">
        <title>The Global Catalogue of Microorganisms (GCM) 10K type strain sequencing project: providing services to taxonomists for standard genome sequencing and annotation.</title>
        <authorList>
            <consortium name="The Broad Institute Genomics Platform"/>
            <consortium name="The Broad Institute Genome Sequencing Center for Infectious Disease"/>
            <person name="Wu L."/>
            <person name="Ma J."/>
        </authorList>
    </citation>
    <scope>NUCLEOTIDE SEQUENCE [LARGE SCALE GENOMIC DNA]</scope>
    <source>
        <strain evidence="5">CCUG 50213</strain>
    </source>
</reference>
<evidence type="ECO:0000313" key="5">
    <source>
        <dbReference type="Proteomes" id="UP001597181"/>
    </source>
</evidence>
<name>A0ABW3TMQ8_9MICO</name>
<dbReference type="PRINTS" id="PR00662">
    <property type="entry name" value="G6PISOMERASE"/>
</dbReference>
<dbReference type="PANTHER" id="PTHR11469">
    <property type="entry name" value="GLUCOSE-6-PHOSPHATE ISOMERASE"/>
    <property type="match status" value="1"/>
</dbReference>
<keyword evidence="2" id="KW-0324">Glycolysis</keyword>
<proteinExistence type="predicted"/>
<evidence type="ECO:0000256" key="1">
    <source>
        <dbReference type="ARBA" id="ARBA00022432"/>
    </source>
</evidence>